<evidence type="ECO:0000313" key="3">
    <source>
        <dbReference type="Proteomes" id="UP000053097"/>
    </source>
</evidence>
<sequence length="368" mass="37033">VAATTTGGTTSGSPAPSATVESTTFLTFMDSALLSDELSGSPFCAAVSSSPVVSFDDPSFSPLLCNLSSNTGTSASPFCVVPLSFCFSESTAFLSFVSTTVPSFTVAFSFAVSCCAASLSRSSTSAGLFVSPAFVSSAVFSSVFSACSFTSKLFSVDTLLGGVASSFTFTVVLAAASTSATVGFAGLFSPPAVSTVSPFSVRFSAALVCGFAAASSGSLFAETFSLSAFDSSFASSFSIFKDSSDCVSFTRSVEPSVSFSEDVAAFSDADADSGTDMFIESSAVGAIASEFSSVFSDTAILVLSFVALSFFAVCSSLSDAFGFSLVSLALGSVASEAEVSCSTLEESFSTVIGSSACAKEHEAPSFDG</sequence>
<feature type="transmembrane region" description="Helical" evidence="1">
    <location>
        <begin position="299"/>
        <end position="318"/>
    </location>
</feature>
<keyword evidence="1" id="KW-1133">Transmembrane helix</keyword>
<feature type="non-terminal residue" evidence="2">
    <location>
        <position position="1"/>
    </location>
</feature>
<keyword evidence="1" id="KW-0472">Membrane</keyword>
<accession>A0A026WVA0</accession>
<proteinExistence type="predicted"/>
<evidence type="ECO:0000313" key="2">
    <source>
        <dbReference type="EMBL" id="EZA59893.1"/>
    </source>
</evidence>
<feature type="transmembrane region" description="Helical" evidence="1">
    <location>
        <begin position="166"/>
        <end position="187"/>
    </location>
</feature>
<dbReference type="Proteomes" id="UP000053097">
    <property type="component" value="Unassembled WGS sequence"/>
</dbReference>
<feature type="transmembrane region" description="Helical" evidence="1">
    <location>
        <begin position="92"/>
        <end position="119"/>
    </location>
</feature>
<keyword evidence="3" id="KW-1185">Reference proteome</keyword>
<dbReference type="EMBL" id="KK107087">
    <property type="protein sequence ID" value="EZA59893.1"/>
    <property type="molecule type" value="Genomic_DNA"/>
</dbReference>
<reference evidence="2 3" key="1">
    <citation type="journal article" date="2014" name="Curr. Biol.">
        <title>The genome of the clonal raider ant Cerapachys biroi.</title>
        <authorList>
            <person name="Oxley P.R."/>
            <person name="Ji L."/>
            <person name="Fetter-Pruneda I."/>
            <person name="McKenzie S.K."/>
            <person name="Li C."/>
            <person name="Hu H."/>
            <person name="Zhang G."/>
            <person name="Kronauer D.J."/>
        </authorList>
    </citation>
    <scope>NUCLEOTIDE SEQUENCE [LARGE SCALE GENOMIC DNA]</scope>
</reference>
<feature type="transmembrane region" description="Helical" evidence="1">
    <location>
        <begin position="199"/>
        <end position="221"/>
    </location>
</feature>
<protein>
    <submittedName>
        <fullName evidence="2">Uncharacterized protein</fullName>
    </submittedName>
</protein>
<dbReference type="AlphaFoldDB" id="A0A026WVA0"/>
<keyword evidence="1" id="KW-0812">Transmembrane</keyword>
<organism evidence="2 3">
    <name type="scientific">Ooceraea biroi</name>
    <name type="common">Clonal raider ant</name>
    <name type="synonym">Cerapachys biroi</name>
    <dbReference type="NCBI Taxonomy" id="2015173"/>
    <lineage>
        <taxon>Eukaryota</taxon>
        <taxon>Metazoa</taxon>
        <taxon>Ecdysozoa</taxon>
        <taxon>Arthropoda</taxon>
        <taxon>Hexapoda</taxon>
        <taxon>Insecta</taxon>
        <taxon>Pterygota</taxon>
        <taxon>Neoptera</taxon>
        <taxon>Endopterygota</taxon>
        <taxon>Hymenoptera</taxon>
        <taxon>Apocrita</taxon>
        <taxon>Aculeata</taxon>
        <taxon>Formicoidea</taxon>
        <taxon>Formicidae</taxon>
        <taxon>Dorylinae</taxon>
        <taxon>Ooceraea</taxon>
    </lineage>
</organism>
<evidence type="ECO:0000256" key="1">
    <source>
        <dbReference type="SAM" id="Phobius"/>
    </source>
</evidence>
<name>A0A026WVA0_OOCBI</name>
<gene>
    <name evidence="2" type="ORF">X777_16096</name>
</gene>
<feature type="transmembrane region" description="Helical" evidence="1">
    <location>
        <begin position="126"/>
        <end position="146"/>
    </location>
</feature>